<gene>
    <name evidence="9" type="ORF">EFD62_15790</name>
</gene>
<evidence type="ECO:0000256" key="1">
    <source>
        <dbReference type="ARBA" id="ARBA00003283"/>
    </source>
</evidence>
<dbReference type="GO" id="GO:0006310">
    <property type="term" value="P:DNA recombination"/>
    <property type="evidence" value="ECO:0007669"/>
    <property type="project" value="UniProtKB-KW"/>
</dbReference>
<evidence type="ECO:0000256" key="6">
    <source>
        <dbReference type="PROSITE-ProRule" id="PRU01248"/>
    </source>
</evidence>
<evidence type="ECO:0000256" key="2">
    <source>
        <dbReference type="ARBA" id="ARBA00008857"/>
    </source>
</evidence>
<dbReference type="Gene3D" id="1.10.150.130">
    <property type="match status" value="1"/>
</dbReference>
<name>A0A4Q0I142_9FIRM</name>
<keyword evidence="10" id="KW-1185">Reference proteome</keyword>
<dbReference type="OrthoDB" id="9801717at2"/>
<dbReference type="InterPro" id="IPR002104">
    <property type="entry name" value="Integrase_catalytic"/>
</dbReference>
<evidence type="ECO:0000256" key="3">
    <source>
        <dbReference type="ARBA" id="ARBA00022908"/>
    </source>
</evidence>
<dbReference type="Gene3D" id="1.10.443.10">
    <property type="entry name" value="Intergrase catalytic core"/>
    <property type="match status" value="1"/>
</dbReference>
<keyword evidence="4 6" id="KW-0238">DNA-binding</keyword>
<evidence type="ECO:0000259" key="8">
    <source>
        <dbReference type="PROSITE" id="PS51900"/>
    </source>
</evidence>
<dbReference type="Pfam" id="PF00589">
    <property type="entry name" value="Phage_integrase"/>
    <property type="match status" value="1"/>
</dbReference>
<evidence type="ECO:0000256" key="5">
    <source>
        <dbReference type="ARBA" id="ARBA00023172"/>
    </source>
</evidence>
<dbReference type="InterPro" id="IPR050090">
    <property type="entry name" value="Tyrosine_recombinase_XerCD"/>
</dbReference>
<dbReference type="EMBL" id="RLII01000036">
    <property type="protein sequence ID" value="RXE57781.1"/>
    <property type="molecule type" value="Genomic_DNA"/>
</dbReference>
<dbReference type="SUPFAM" id="SSF56349">
    <property type="entry name" value="DNA breaking-rejoining enzymes"/>
    <property type="match status" value="1"/>
</dbReference>
<dbReference type="AlphaFoldDB" id="A0A4Q0I142"/>
<organism evidence="9 10">
    <name type="scientific">Acetivibrio mesophilus</name>
    <dbReference type="NCBI Taxonomy" id="2487273"/>
    <lineage>
        <taxon>Bacteria</taxon>
        <taxon>Bacillati</taxon>
        <taxon>Bacillota</taxon>
        <taxon>Clostridia</taxon>
        <taxon>Eubacteriales</taxon>
        <taxon>Oscillospiraceae</taxon>
        <taxon>Acetivibrio</taxon>
    </lineage>
</organism>
<evidence type="ECO:0000256" key="4">
    <source>
        <dbReference type="ARBA" id="ARBA00023125"/>
    </source>
</evidence>
<keyword evidence="3" id="KW-0229">DNA integration</keyword>
<feature type="domain" description="Core-binding (CB)" evidence="8">
    <location>
        <begin position="4"/>
        <end position="97"/>
    </location>
</feature>
<keyword evidence="5" id="KW-0233">DNA recombination</keyword>
<dbReference type="RefSeq" id="WP_069196193.1">
    <property type="nucleotide sequence ID" value="NZ_RLII01000036.1"/>
</dbReference>
<sequence length="340" mass="38905">MKTLMFSDCVQKYLLNYLPLQKGASENTRAAYSRSYLEFYAFCNIKLGIRPAKLDFKDINRHLIEEFCVWLEDTKNNTAQTRNLRLSAIHSLFRYIELECPEYVPICRDVLSVSMKKTLVKPPSYLTKDEMKQLLAQPNTNSMSGRRDLSILMTLYDAALRAEELLALRVGDVFLNSAPTIKVTGKGNKQRIVPITKVTAEALRSYIKDNGLSQKPDYVLFTNSSGNALTRMGITYILKKYAKSAELPMIYIPGGKISPHVIRRSKATHLVQSGVNIYYIRDFLGHVSIATTERYLRNDPETTRKSIEKASLSLVIDDNCYTKSQKENMIDFLRTFQKHK</sequence>
<comment type="similarity">
    <text evidence="2">Belongs to the 'phage' integrase family.</text>
</comment>
<dbReference type="InterPro" id="IPR013762">
    <property type="entry name" value="Integrase-like_cat_sf"/>
</dbReference>
<dbReference type="GO" id="GO:0003677">
    <property type="term" value="F:DNA binding"/>
    <property type="evidence" value="ECO:0007669"/>
    <property type="project" value="UniProtKB-UniRule"/>
</dbReference>
<dbReference type="InterPro" id="IPR011010">
    <property type="entry name" value="DNA_brk_join_enz"/>
</dbReference>
<feature type="domain" description="Tyr recombinase" evidence="7">
    <location>
        <begin position="121"/>
        <end position="308"/>
    </location>
</feature>
<dbReference type="Pfam" id="PF02899">
    <property type="entry name" value="Phage_int_SAM_1"/>
    <property type="match status" value="1"/>
</dbReference>
<dbReference type="PANTHER" id="PTHR30349:SF81">
    <property type="entry name" value="TYROSINE RECOMBINASE XERC"/>
    <property type="match status" value="1"/>
</dbReference>
<comment type="caution">
    <text evidence="9">The sequence shown here is derived from an EMBL/GenBank/DDBJ whole genome shotgun (WGS) entry which is preliminary data.</text>
</comment>
<dbReference type="PROSITE" id="PS51898">
    <property type="entry name" value="TYR_RECOMBINASE"/>
    <property type="match status" value="1"/>
</dbReference>
<dbReference type="SUPFAM" id="SSF47823">
    <property type="entry name" value="lambda integrase-like, N-terminal domain"/>
    <property type="match status" value="1"/>
</dbReference>
<dbReference type="InterPro" id="IPR004107">
    <property type="entry name" value="Integrase_SAM-like_N"/>
</dbReference>
<evidence type="ECO:0000259" key="7">
    <source>
        <dbReference type="PROSITE" id="PS51898"/>
    </source>
</evidence>
<protein>
    <submittedName>
        <fullName evidence="9">Integrase</fullName>
    </submittedName>
</protein>
<dbReference type="InterPro" id="IPR010998">
    <property type="entry name" value="Integrase_recombinase_N"/>
</dbReference>
<dbReference type="GO" id="GO:0015074">
    <property type="term" value="P:DNA integration"/>
    <property type="evidence" value="ECO:0007669"/>
    <property type="project" value="UniProtKB-KW"/>
</dbReference>
<evidence type="ECO:0000313" key="10">
    <source>
        <dbReference type="Proteomes" id="UP000289166"/>
    </source>
</evidence>
<evidence type="ECO:0000313" key="9">
    <source>
        <dbReference type="EMBL" id="RXE57781.1"/>
    </source>
</evidence>
<dbReference type="PROSITE" id="PS51900">
    <property type="entry name" value="CB"/>
    <property type="match status" value="1"/>
</dbReference>
<dbReference type="InterPro" id="IPR044068">
    <property type="entry name" value="CB"/>
</dbReference>
<dbReference type="Proteomes" id="UP000289166">
    <property type="component" value="Unassembled WGS sequence"/>
</dbReference>
<accession>A0A4Q0I142</accession>
<comment type="function">
    <text evidence="1">Site-specific tyrosine recombinase, which acts by catalyzing the cutting and rejoining of the recombining DNA molecules.</text>
</comment>
<proteinExistence type="inferred from homology"/>
<dbReference type="PANTHER" id="PTHR30349">
    <property type="entry name" value="PHAGE INTEGRASE-RELATED"/>
    <property type="match status" value="1"/>
</dbReference>
<reference evidence="10" key="1">
    <citation type="submission" date="2018-11" db="EMBL/GenBank/DDBJ databases">
        <title>Genome sequencing of a novel mesophilic and cellulolytic organism within the genus Hungateiclostridium.</title>
        <authorList>
            <person name="Rettenmaier R."/>
            <person name="Liebl W."/>
            <person name="Zverlov V."/>
        </authorList>
    </citation>
    <scope>NUCLEOTIDE SEQUENCE [LARGE SCALE GENOMIC DNA]</scope>
    <source>
        <strain evidence="10">N2K1</strain>
    </source>
</reference>